<dbReference type="PRINTS" id="PR01449">
    <property type="entry name" value="BKCHANNELA"/>
</dbReference>
<keyword evidence="9 15" id="KW-1133">Transmembrane helix</keyword>
<evidence type="ECO:0000256" key="10">
    <source>
        <dbReference type="ARBA" id="ARBA00023065"/>
    </source>
</evidence>
<dbReference type="FunCoup" id="B3RV96">
    <property type="interactions" value="965"/>
</dbReference>
<dbReference type="Pfam" id="PF22614">
    <property type="entry name" value="Slo-like_RCK"/>
    <property type="match status" value="2"/>
</dbReference>
<dbReference type="OMA" id="YWCKQCH"/>
<keyword evidence="8" id="KW-0630">Potassium</keyword>
<comment type="subcellular location">
    <subcellularLocation>
        <location evidence="1">Cell membrane</location>
        <topology evidence="1">Multi-pass membrane protein</topology>
    </subcellularLocation>
</comment>
<dbReference type="FunFam" id="3.40.50.720:FF:001050">
    <property type="entry name" value="Calcium-activated potassium channel subunit alpha-1"/>
    <property type="match status" value="1"/>
</dbReference>
<dbReference type="Gene3D" id="1.10.287.70">
    <property type="match status" value="1"/>
</dbReference>
<evidence type="ECO:0000256" key="1">
    <source>
        <dbReference type="ARBA" id="ARBA00004651"/>
    </source>
</evidence>
<keyword evidence="18" id="KW-1185">Reference proteome</keyword>
<dbReference type="GO" id="GO:0034702">
    <property type="term" value="C:monoatomic ion channel complex"/>
    <property type="evidence" value="ECO:0007669"/>
    <property type="project" value="UniProtKB-KW"/>
</dbReference>
<evidence type="ECO:0000256" key="14">
    <source>
        <dbReference type="ARBA" id="ARBA00034430"/>
    </source>
</evidence>
<gene>
    <name evidence="17" type="ORF">TRIADDRAFT_23687</name>
</gene>
<evidence type="ECO:0000256" key="7">
    <source>
        <dbReference type="ARBA" id="ARBA00022882"/>
    </source>
</evidence>
<dbReference type="AlphaFoldDB" id="B3RV96"/>
<keyword evidence="5" id="KW-0631">Potassium channel</keyword>
<keyword evidence="11 15" id="KW-0472">Membrane</keyword>
<dbReference type="EMBL" id="DS985244">
    <property type="protein sequence ID" value="EDV25463.1"/>
    <property type="molecule type" value="Genomic_DNA"/>
</dbReference>
<dbReference type="InterPro" id="IPR047871">
    <property type="entry name" value="K_chnl_Slo-like"/>
</dbReference>
<evidence type="ECO:0000256" key="11">
    <source>
        <dbReference type="ARBA" id="ARBA00023136"/>
    </source>
</evidence>
<dbReference type="PhylomeDB" id="B3RV96"/>
<dbReference type="InterPro" id="IPR036291">
    <property type="entry name" value="NAD(P)-bd_dom_sf"/>
</dbReference>
<keyword evidence="2" id="KW-0813">Transport</keyword>
<feature type="non-terminal residue" evidence="17">
    <location>
        <position position="893"/>
    </location>
</feature>
<evidence type="ECO:0000256" key="6">
    <source>
        <dbReference type="ARBA" id="ARBA00022837"/>
    </source>
</evidence>
<keyword evidence="6" id="KW-0106">Calcium</keyword>
<dbReference type="PANTHER" id="PTHR10027">
    <property type="entry name" value="CALCIUM-ACTIVATED POTASSIUM CHANNEL ALPHA CHAIN"/>
    <property type="match status" value="1"/>
</dbReference>
<evidence type="ECO:0000256" key="9">
    <source>
        <dbReference type="ARBA" id="ARBA00022989"/>
    </source>
</evidence>
<dbReference type="InterPro" id="IPR013099">
    <property type="entry name" value="K_chnl_dom"/>
</dbReference>
<dbReference type="Pfam" id="PF07885">
    <property type="entry name" value="Ion_trans_2"/>
    <property type="match status" value="1"/>
</dbReference>
<evidence type="ECO:0000256" key="8">
    <source>
        <dbReference type="ARBA" id="ARBA00022958"/>
    </source>
</evidence>
<evidence type="ECO:0000256" key="2">
    <source>
        <dbReference type="ARBA" id="ARBA00022448"/>
    </source>
</evidence>
<dbReference type="Gene3D" id="3.40.50.720">
    <property type="entry name" value="NAD(P)-binding Rossmann-like Domain"/>
    <property type="match status" value="2"/>
</dbReference>
<evidence type="ECO:0000256" key="5">
    <source>
        <dbReference type="ARBA" id="ARBA00022826"/>
    </source>
</evidence>
<evidence type="ECO:0000313" key="17">
    <source>
        <dbReference type="EMBL" id="EDV25463.1"/>
    </source>
</evidence>
<evidence type="ECO:0000256" key="3">
    <source>
        <dbReference type="ARBA" id="ARBA00022538"/>
    </source>
</evidence>
<feature type="non-terminal residue" evidence="17">
    <location>
        <position position="1"/>
    </location>
</feature>
<dbReference type="Pfam" id="PF03493">
    <property type="entry name" value="BK_channel_a"/>
    <property type="match status" value="1"/>
</dbReference>
<sequence>KNCVLAWKNYLFQAEFSTNMFLLGFFFVRLLGAVDKIAFWVDLNSIVDMLTIPPIIVAALLNSDWQGLKFCRSLIICKIPDTLRYFGILASSERTKVAKMICNITGWWLAAAGAFHLIETNGDPWNVPSNARTISYFESVWYHMVTMSTVGYGDIVPNTILGRVFAMIFIIGGLALFGSYIPLLAEILFSKTKYQGRYIRASEKTHIIVSGCINGDNAKNFLRDFFHKDRVKGNIKVVFLSKNKPSPKMEEVLKKNFASTLYLQGSVLEPEDLDRVAIKEANACIILCDKSCADPERDDAENVMRVIAIKNYMPYMKVIVQINRYKSRSVLQNIPSWRPEKGDAVICLSSLKLGLFAQSCYSPGFSTLMTNILTTRSTNGESAWHSGDWLSQYTNGSAHELYTRKLSAAFHGLSFAVTAEVCYRQLNLLLLAIEFKDPITRERKFYVNPSSKEAIITENTFGYFITDSSRDTRRAFDYCGTCHADILDPKKILKCHCKNASNGLASTSRQYDNQRDSIVKKSMHLLEDAAGCPVRDFAFDSTGMFYWSKKKELEDVILDRDTVYEDMHSHVVICAYGDDNTAPVGLAAIIGPLRTSNIPIDELKTIIILGDIQYIRKDWENICNFHNVYVMHGSPLRRGDIRSVNINLCDMCIVLAIKTKFDIDDPFLEDRESILASLNIKATDFKPIDLPDKEIIGGVFNRPGGVPTKGHQVPMLIDLVNGDNVEFVDDDDDDDPDLEVHLTQPFACGTAFASTVLDSLTSMVYYNRSCLSIIKGLVTGTFTQELERQLAEYSRLQPGSNLSCEFLQSSRDRCRVSQLGLNEMPLAEFAVATCSFGELFSFAMRTYSIMCLGVYRLKNTDPRSLCRKRFVITLPPSRFIVLPSDRIFVLVPF</sequence>
<dbReference type="GO" id="GO:0005886">
    <property type="term" value="C:plasma membrane"/>
    <property type="evidence" value="ECO:0007669"/>
    <property type="project" value="UniProtKB-SubCell"/>
</dbReference>
<evidence type="ECO:0000256" key="13">
    <source>
        <dbReference type="ARBA" id="ARBA00029579"/>
    </source>
</evidence>
<dbReference type="PRINTS" id="PR00169">
    <property type="entry name" value="KCHANNEL"/>
</dbReference>
<evidence type="ECO:0000256" key="4">
    <source>
        <dbReference type="ARBA" id="ARBA00022692"/>
    </source>
</evidence>
<dbReference type="InterPro" id="IPR003929">
    <property type="entry name" value="K_chnl_BK_asu"/>
</dbReference>
<feature type="transmembrane region" description="Helical" evidence="15">
    <location>
        <begin position="164"/>
        <end position="189"/>
    </location>
</feature>
<keyword evidence="4 15" id="KW-0812">Transmembrane</keyword>
<proteinExistence type="predicted"/>
<reference evidence="17 18" key="1">
    <citation type="journal article" date="2008" name="Nature">
        <title>The Trichoplax genome and the nature of placozoans.</title>
        <authorList>
            <person name="Srivastava M."/>
            <person name="Begovic E."/>
            <person name="Chapman J."/>
            <person name="Putnam N.H."/>
            <person name="Hellsten U."/>
            <person name="Kawashima T."/>
            <person name="Kuo A."/>
            <person name="Mitros T."/>
            <person name="Salamov A."/>
            <person name="Carpenter M.L."/>
            <person name="Signorovitch A.Y."/>
            <person name="Moreno M.A."/>
            <person name="Kamm K."/>
            <person name="Grimwood J."/>
            <person name="Schmutz J."/>
            <person name="Shapiro H."/>
            <person name="Grigoriev I.V."/>
            <person name="Buss L.W."/>
            <person name="Schierwater B."/>
            <person name="Dellaporta S.L."/>
            <person name="Rokhsar D.S."/>
        </authorList>
    </citation>
    <scope>NUCLEOTIDE SEQUENCE [LARGE SCALE GENOMIC DNA]</scope>
    <source>
        <strain evidence="17 18">Grell-BS-1999</strain>
    </source>
</reference>
<evidence type="ECO:0000313" key="18">
    <source>
        <dbReference type="Proteomes" id="UP000009022"/>
    </source>
</evidence>
<dbReference type="FunFam" id="1.10.287.70:FF:000015">
    <property type="entry name" value="Calcium-activated potassium channel subunit alpha-1 isoform X7"/>
    <property type="match status" value="1"/>
</dbReference>
<dbReference type="OrthoDB" id="10035564at2759"/>
<evidence type="ECO:0000259" key="16">
    <source>
        <dbReference type="PROSITE" id="PS51201"/>
    </source>
</evidence>
<feature type="domain" description="RCK N-terminal" evidence="16">
    <location>
        <begin position="204"/>
        <end position="346"/>
    </location>
</feature>
<dbReference type="InterPro" id="IPR048735">
    <property type="entry name" value="Slowpoke-like_C"/>
</dbReference>
<dbReference type="STRING" id="10228.B3RV96"/>
<dbReference type="GO" id="GO:0071805">
    <property type="term" value="P:potassium ion transmembrane transport"/>
    <property type="evidence" value="ECO:0000318"/>
    <property type="project" value="GO_Central"/>
</dbReference>
<protein>
    <recommendedName>
        <fullName evidence="13">BK channel</fullName>
    </recommendedName>
</protein>
<evidence type="ECO:0000256" key="12">
    <source>
        <dbReference type="ARBA" id="ARBA00023303"/>
    </source>
</evidence>
<dbReference type="InParanoid" id="B3RV96"/>
<dbReference type="KEGG" id="tad:TRIADDRAFT_23687"/>
<dbReference type="PROSITE" id="PS51201">
    <property type="entry name" value="RCK_N"/>
    <property type="match status" value="1"/>
</dbReference>
<dbReference type="eggNOG" id="KOG1420">
    <property type="taxonomic scope" value="Eukaryota"/>
</dbReference>
<keyword evidence="10" id="KW-0406">Ion transport</keyword>
<dbReference type="Proteomes" id="UP000009022">
    <property type="component" value="Unassembled WGS sequence"/>
</dbReference>
<keyword evidence="12" id="KW-0407">Ion channel</keyword>
<dbReference type="GO" id="GO:0060072">
    <property type="term" value="F:large conductance calcium-activated potassium channel activity"/>
    <property type="evidence" value="ECO:0000318"/>
    <property type="project" value="GO_Central"/>
</dbReference>
<dbReference type="InterPro" id="IPR003148">
    <property type="entry name" value="RCK_N"/>
</dbReference>
<dbReference type="GO" id="GO:0016020">
    <property type="term" value="C:membrane"/>
    <property type="evidence" value="ECO:0000318"/>
    <property type="project" value="GO_Central"/>
</dbReference>
<dbReference type="SUPFAM" id="SSF51735">
    <property type="entry name" value="NAD(P)-binding Rossmann-fold domains"/>
    <property type="match status" value="1"/>
</dbReference>
<dbReference type="GeneID" id="6753202"/>
<feature type="transmembrane region" description="Helical" evidence="15">
    <location>
        <begin position="20"/>
        <end position="41"/>
    </location>
</feature>
<comment type="catalytic activity">
    <reaction evidence="14">
        <text>K(+)(in) = K(+)(out)</text>
        <dbReference type="Rhea" id="RHEA:29463"/>
        <dbReference type="ChEBI" id="CHEBI:29103"/>
    </reaction>
</comment>
<dbReference type="Pfam" id="PF21014">
    <property type="entry name" value="Slowpoke_C"/>
    <property type="match status" value="1"/>
</dbReference>
<dbReference type="SUPFAM" id="SSF81324">
    <property type="entry name" value="Voltage-gated potassium channels"/>
    <property type="match status" value="1"/>
</dbReference>
<dbReference type="HOGENOM" id="CLU_006846_0_0_1"/>
<organism evidence="17 18">
    <name type="scientific">Trichoplax adhaerens</name>
    <name type="common">Trichoplax reptans</name>
    <dbReference type="NCBI Taxonomy" id="10228"/>
    <lineage>
        <taxon>Eukaryota</taxon>
        <taxon>Metazoa</taxon>
        <taxon>Placozoa</taxon>
        <taxon>Uniplacotomia</taxon>
        <taxon>Trichoplacea</taxon>
        <taxon>Trichoplacidae</taxon>
        <taxon>Trichoplax</taxon>
    </lineage>
</organism>
<name>B3RV96_TRIAD</name>
<accession>B3RV96</accession>
<dbReference type="CTD" id="6753202"/>
<dbReference type="PANTHER" id="PTHR10027:SF33">
    <property type="entry name" value="CALCIUM-ACTIVATED POTASSIUM CHANNEL SUBUNIT ALPHA-1-RELATED"/>
    <property type="match status" value="1"/>
</dbReference>
<evidence type="ECO:0000256" key="15">
    <source>
        <dbReference type="SAM" id="Phobius"/>
    </source>
</evidence>
<keyword evidence="3" id="KW-0633">Potassium transport</keyword>
<keyword evidence="7" id="KW-0851">Voltage-gated channel</keyword>
<dbReference type="RefSeq" id="XP_002111496.1">
    <property type="nucleotide sequence ID" value="XM_002111460.1"/>
</dbReference>